<comment type="caution">
    <text evidence="2">The sequence shown here is derived from an EMBL/GenBank/DDBJ whole genome shotgun (WGS) entry which is preliminary data.</text>
</comment>
<reference evidence="2 3" key="1">
    <citation type="journal article" date="2018" name="Front. Plant Sci.">
        <title>Red Clover (Trifolium pratense) and Zigzag Clover (T. medium) - A Picture of Genomic Similarities and Differences.</title>
        <authorList>
            <person name="Dluhosova J."/>
            <person name="Istvanek J."/>
            <person name="Nedelnik J."/>
            <person name="Repkova J."/>
        </authorList>
    </citation>
    <scope>NUCLEOTIDE SEQUENCE [LARGE SCALE GENOMIC DNA]</scope>
    <source>
        <strain evidence="3">cv. 10/8</strain>
        <tissue evidence="2">Leaf</tissue>
    </source>
</reference>
<protein>
    <submittedName>
        <fullName evidence="2">Uncharacterized protein</fullName>
    </submittedName>
</protein>
<organism evidence="2 3">
    <name type="scientific">Trifolium medium</name>
    <dbReference type="NCBI Taxonomy" id="97028"/>
    <lineage>
        <taxon>Eukaryota</taxon>
        <taxon>Viridiplantae</taxon>
        <taxon>Streptophyta</taxon>
        <taxon>Embryophyta</taxon>
        <taxon>Tracheophyta</taxon>
        <taxon>Spermatophyta</taxon>
        <taxon>Magnoliopsida</taxon>
        <taxon>eudicotyledons</taxon>
        <taxon>Gunneridae</taxon>
        <taxon>Pentapetalae</taxon>
        <taxon>rosids</taxon>
        <taxon>fabids</taxon>
        <taxon>Fabales</taxon>
        <taxon>Fabaceae</taxon>
        <taxon>Papilionoideae</taxon>
        <taxon>50 kb inversion clade</taxon>
        <taxon>NPAAA clade</taxon>
        <taxon>Hologalegina</taxon>
        <taxon>IRL clade</taxon>
        <taxon>Trifolieae</taxon>
        <taxon>Trifolium</taxon>
    </lineage>
</organism>
<name>A0A392UQK0_9FABA</name>
<proteinExistence type="predicted"/>
<feature type="non-terminal residue" evidence="2">
    <location>
        <position position="53"/>
    </location>
</feature>
<sequence length="53" mass="6091">MARCTPMLRRVENCSASYAPRRKGWRVAPVSEKESMRASTNCAPRRRGWRVAP</sequence>
<dbReference type="Proteomes" id="UP000265520">
    <property type="component" value="Unassembled WGS sequence"/>
</dbReference>
<accession>A0A392UQK0</accession>
<evidence type="ECO:0000313" key="2">
    <source>
        <dbReference type="EMBL" id="MCI75939.1"/>
    </source>
</evidence>
<dbReference type="AlphaFoldDB" id="A0A392UQK0"/>
<keyword evidence="3" id="KW-1185">Reference proteome</keyword>
<dbReference type="EMBL" id="LXQA010894542">
    <property type="protein sequence ID" value="MCI75939.1"/>
    <property type="molecule type" value="Genomic_DNA"/>
</dbReference>
<evidence type="ECO:0000256" key="1">
    <source>
        <dbReference type="SAM" id="MobiDB-lite"/>
    </source>
</evidence>
<feature type="region of interest" description="Disordered" evidence="1">
    <location>
        <begin position="29"/>
        <end position="53"/>
    </location>
</feature>
<evidence type="ECO:0000313" key="3">
    <source>
        <dbReference type="Proteomes" id="UP000265520"/>
    </source>
</evidence>
<feature type="compositionally biased region" description="Basic residues" evidence="1">
    <location>
        <begin position="44"/>
        <end position="53"/>
    </location>
</feature>